<accession>A0A0C9Z6F4</accession>
<reference evidence="1 2" key="1">
    <citation type="submission" date="2014-04" db="EMBL/GenBank/DDBJ databases">
        <authorList>
            <consortium name="DOE Joint Genome Institute"/>
            <person name="Kuo A."/>
            <person name="Ruytinx J."/>
            <person name="Rineau F."/>
            <person name="Colpaert J."/>
            <person name="Kohler A."/>
            <person name="Nagy L.G."/>
            <person name="Floudas D."/>
            <person name="Copeland A."/>
            <person name="Barry K.W."/>
            <person name="Cichocki N."/>
            <person name="Veneault-Fourrey C."/>
            <person name="LaButti K."/>
            <person name="Lindquist E.A."/>
            <person name="Lipzen A."/>
            <person name="Lundell T."/>
            <person name="Morin E."/>
            <person name="Murat C."/>
            <person name="Sun H."/>
            <person name="Tunlid A."/>
            <person name="Henrissat B."/>
            <person name="Grigoriev I.V."/>
            <person name="Hibbett D.S."/>
            <person name="Martin F."/>
            <person name="Nordberg H.P."/>
            <person name="Cantor M.N."/>
            <person name="Hua S.X."/>
        </authorList>
    </citation>
    <scope>NUCLEOTIDE SEQUENCE [LARGE SCALE GENOMIC DNA]</scope>
    <source>
        <strain evidence="1 2">UH-Slu-Lm8-n1</strain>
    </source>
</reference>
<keyword evidence="2" id="KW-1185">Reference proteome</keyword>
<dbReference type="Proteomes" id="UP000054485">
    <property type="component" value="Unassembled WGS sequence"/>
</dbReference>
<gene>
    <name evidence="1" type="ORF">CY34DRAFT_813861</name>
</gene>
<evidence type="ECO:0000313" key="2">
    <source>
        <dbReference type="Proteomes" id="UP000054485"/>
    </source>
</evidence>
<organism evidence="1 2">
    <name type="scientific">Suillus luteus UH-Slu-Lm8-n1</name>
    <dbReference type="NCBI Taxonomy" id="930992"/>
    <lineage>
        <taxon>Eukaryota</taxon>
        <taxon>Fungi</taxon>
        <taxon>Dikarya</taxon>
        <taxon>Basidiomycota</taxon>
        <taxon>Agaricomycotina</taxon>
        <taxon>Agaricomycetes</taxon>
        <taxon>Agaricomycetidae</taxon>
        <taxon>Boletales</taxon>
        <taxon>Suillineae</taxon>
        <taxon>Suillaceae</taxon>
        <taxon>Suillus</taxon>
    </lineage>
</organism>
<name>A0A0C9Z6F4_9AGAM</name>
<dbReference type="InParanoid" id="A0A0C9Z6F4"/>
<dbReference type="AlphaFoldDB" id="A0A0C9Z6F4"/>
<dbReference type="OrthoDB" id="2675989at2759"/>
<evidence type="ECO:0000313" key="1">
    <source>
        <dbReference type="EMBL" id="KIK33065.1"/>
    </source>
</evidence>
<dbReference type="HOGENOM" id="CLU_1190571_0_0_1"/>
<sequence>MQANACSSAIPGAHAKFSALLGRFPSLLHRSRPNKANETQHPSAPSDSHLHAFLDRFRSLPNIGTDETFEHQNSPMLSRFRPQVLLGHLSSLLPRPQVHTDEAIEPQRSQTPSESRPVALISRLSSLFRSLPNVDEAIELQHGPGQATFSHRSCHVVNVSAMRDREVIFVARRPETASEMAKRVKNPKPWVRVVFFLCCVSPGTDDGPATNVTPRST</sequence>
<reference evidence="2" key="2">
    <citation type="submission" date="2015-01" db="EMBL/GenBank/DDBJ databases">
        <title>Evolutionary Origins and Diversification of the Mycorrhizal Mutualists.</title>
        <authorList>
            <consortium name="DOE Joint Genome Institute"/>
            <consortium name="Mycorrhizal Genomics Consortium"/>
            <person name="Kohler A."/>
            <person name="Kuo A."/>
            <person name="Nagy L.G."/>
            <person name="Floudas D."/>
            <person name="Copeland A."/>
            <person name="Barry K.W."/>
            <person name="Cichocki N."/>
            <person name="Veneault-Fourrey C."/>
            <person name="LaButti K."/>
            <person name="Lindquist E.A."/>
            <person name="Lipzen A."/>
            <person name="Lundell T."/>
            <person name="Morin E."/>
            <person name="Murat C."/>
            <person name="Riley R."/>
            <person name="Ohm R."/>
            <person name="Sun H."/>
            <person name="Tunlid A."/>
            <person name="Henrissat B."/>
            <person name="Grigoriev I.V."/>
            <person name="Hibbett D.S."/>
            <person name="Martin F."/>
        </authorList>
    </citation>
    <scope>NUCLEOTIDE SEQUENCE [LARGE SCALE GENOMIC DNA]</scope>
    <source>
        <strain evidence="2">UH-Slu-Lm8-n1</strain>
    </source>
</reference>
<proteinExistence type="predicted"/>
<protein>
    <submittedName>
        <fullName evidence="1">Uncharacterized protein</fullName>
    </submittedName>
</protein>
<dbReference type="EMBL" id="KN836036">
    <property type="protein sequence ID" value="KIK33065.1"/>
    <property type="molecule type" value="Genomic_DNA"/>
</dbReference>